<feature type="compositionally biased region" description="Acidic residues" evidence="5">
    <location>
        <begin position="96"/>
        <end position="105"/>
    </location>
</feature>
<organism evidence="7 8">
    <name type="scientific">Rhodotorula toruloides</name>
    <name type="common">Yeast</name>
    <name type="synonym">Rhodosporidium toruloides</name>
    <dbReference type="NCBI Taxonomy" id="5286"/>
    <lineage>
        <taxon>Eukaryota</taxon>
        <taxon>Fungi</taxon>
        <taxon>Dikarya</taxon>
        <taxon>Basidiomycota</taxon>
        <taxon>Pucciniomycotina</taxon>
        <taxon>Microbotryomycetes</taxon>
        <taxon>Sporidiobolales</taxon>
        <taxon>Sporidiobolaceae</taxon>
        <taxon>Rhodotorula</taxon>
    </lineage>
</organism>
<keyword evidence="1" id="KW-0479">Metal-binding</keyword>
<evidence type="ECO:0000313" key="7">
    <source>
        <dbReference type="EMBL" id="GEM07017.1"/>
    </source>
</evidence>
<dbReference type="InterPro" id="IPR036779">
    <property type="entry name" value="LysM_dom_sf"/>
</dbReference>
<dbReference type="InterPro" id="IPR001841">
    <property type="entry name" value="Znf_RING"/>
</dbReference>
<feature type="domain" description="RING-type" evidence="6">
    <location>
        <begin position="4"/>
        <end position="55"/>
    </location>
</feature>
<comment type="caution">
    <text evidence="7">The sequence shown here is derived from an EMBL/GenBank/DDBJ whole genome shotgun (WGS) entry which is preliminary data.</text>
</comment>
<evidence type="ECO:0000256" key="2">
    <source>
        <dbReference type="ARBA" id="ARBA00022771"/>
    </source>
</evidence>
<evidence type="ECO:0000256" key="4">
    <source>
        <dbReference type="PROSITE-ProRule" id="PRU00175"/>
    </source>
</evidence>
<evidence type="ECO:0000259" key="6">
    <source>
        <dbReference type="PROSITE" id="PS50089"/>
    </source>
</evidence>
<keyword evidence="2 4" id="KW-0863">Zinc-finger</keyword>
<feature type="compositionally biased region" description="Polar residues" evidence="5">
    <location>
        <begin position="63"/>
        <end position="74"/>
    </location>
</feature>
<dbReference type="AlphaFoldDB" id="A0A511K9G3"/>
<evidence type="ECO:0000256" key="3">
    <source>
        <dbReference type="ARBA" id="ARBA00022833"/>
    </source>
</evidence>
<dbReference type="PROSITE" id="PS00518">
    <property type="entry name" value="ZF_RING_1"/>
    <property type="match status" value="1"/>
</dbReference>
<name>A0A511K9G3_RHOTO</name>
<protein>
    <recommendedName>
        <fullName evidence="6">RING-type domain-containing protein</fullName>
    </recommendedName>
</protein>
<dbReference type="InterPro" id="IPR017907">
    <property type="entry name" value="Znf_RING_CS"/>
</dbReference>
<evidence type="ECO:0000256" key="1">
    <source>
        <dbReference type="ARBA" id="ARBA00022723"/>
    </source>
</evidence>
<sequence>MQLCIACSRSLDAPEVPSYSEKVDPPPTRFSCGHQVCGACMRKKRSLGQSCILCSTAHDVLNGGTTSKTASRASSPGRLPSYNGSERVEDAGDFVLGDDSDEEKDDLSNANPPPRPVAGDWGEPPAYDEHVDEKTVEADEKKAVRVQPSIHYIRPEETLLGLSMKYGVDGALLCRLNKLPTSTLSTTPHLLHTREFILLPPDARASISTEPVLPPELERKRLVVRRFMVATKCTDWSMAQTYVDQVFRAREDEARFVQENRAARGDTGADAQLREGGELWAAVEAYQADERWEREQRNLHGGVKGKGVFGRRTLDPGASGTKDSKGWSWK</sequence>
<feature type="region of interest" description="Disordered" evidence="5">
    <location>
        <begin position="297"/>
        <end position="330"/>
    </location>
</feature>
<accession>A0A511K9G3</accession>
<feature type="region of interest" description="Disordered" evidence="5">
    <location>
        <begin position="63"/>
        <end position="127"/>
    </location>
</feature>
<dbReference type="Gene3D" id="3.10.350.10">
    <property type="entry name" value="LysM domain"/>
    <property type="match status" value="1"/>
</dbReference>
<proteinExistence type="predicted"/>
<evidence type="ECO:0000256" key="5">
    <source>
        <dbReference type="SAM" id="MobiDB-lite"/>
    </source>
</evidence>
<dbReference type="EMBL" id="BJWK01000002">
    <property type="protein sequence ID" value="GEM07017.1"/>
    <property type="molecule type" value="Genomic_DNA"/>
</dbReference>
<dbReference type="GO" id="GO:0008270">
    <property type="term" value="F:zinc ion binding"/>
    <property type="evidence" value="ECO:0007669"/>
    <property type="project" value="UniProtKB-KW"/>
</dbReference>
<evidence type="ECO:0000313" key="8">
    <source>
        <dbReference type="Proteomes" id="UP000321518"/>
    </source>
</evidence>
<dbReference type="OrthoDB" id="2107166at2759"/>
<reference evidence="7 8" key="1">
    <citation type="submission" date="2019-07" db="EMBL/GenBank/DDBJ databases">
        <title>Rhodotorula toruloides NBRC10032 genome sequencing.</title>
        <authorList>
            <person name="Shida Y."/>
            <person name="Takaku H."/>
            <person name="Ogasawara W."/>
            <person name="Mori K."/>
        </authorList>
    </citation>
    <scope>NUCLEOTIDE SEQUENCE [LARGE SCALE GENOMIC DNA]</scope>
    <source>
        <strain evidence="7 8">NBRC10032</strain>
    </source>
</reference>
<dbReference type="Proteomes" id="UP000321518">
    <property type="component" value="Unassembled WGS sequence"/>
</dbReference>
<dbReference type="PROSITE" id="PS50089">
    <property type="entry name" value="ZF_RING_2"/>
    <property type="match status" value="1"/>
</dbReference>
<gene>
    <name evidence="7" type="ORF">Rt10032_c02g1034</name>
</gene>
<keyword evidence="3" id="KW-0862">Zinc</keyword>